<feature type="transmembrane region" description="Helical" evidence="1">
    <location>
        <begin position="96"/>
        <end position="114"/>
    </location>
</feature>
<accession>A0A4R5N7Z9</accession>
<keyword evidence="1" id="KW-0472">Membrane</keyword>
<organism evidence="2 3">
    <name type="scientific">Leuconostoc fallax</name>
    <dbReference type="NCBI Taxonomy" id="1251"/>
    <lineage>
        <taxon>Bacteria</taxon>
        <taxon>Bacillati</taxon>
        <taxon>Bacillota</taxon>
        <taxon>Bacilli</taxon>
        <taxon>Lactobacillales</taxon>
        <taxon>Lactobacillaceae</taxon>
        <taxon>Leuconostoc</taxon>
    </lineage>
</organism>
<dbReference type="Proteomes" id="UP000295681">
    <property type="component" value="Unassembled WGS sequence"/>
</dbReference>
<name>A0A4R5N7Z9_9LACO</name>
<dbReference type="RefSeq" id="WP_010007941.1">
    <property type="nucleotide sequence ID" value="NZ_JAGYGP010000001.1"/>
</dbReference>
<feature type="transmembrane region" description="Helical" evidence="1">
    <location>
        <begin position="57"/>
        <end position="76"/>
    </location>
</feature>
<evidence type="ECO:0000256" key="1">
    <source>
        <dbReference type="SAM" id="Phobius"/>
    </source>
</evidence>
<dbReference type="EMBL" id="PUFI01000014">
    <property type="protein sequence ID" value="TDG67967.1"/>
    <property type="molecule type" value="Genomic_DNA"/>
</dbReference>
<proteinExistence type="predicted"/>
<dbReference type="AlphaFoldDB" id="A0A4R5N7Z9"/>
<dbReference type="InterPro" id="IPR004676">
    <property type="entry name" value="Cd-R_transporter"/>
</dbReference>
<keyword evidence="1" id="KW-1133">Transmembrane helix</keyword>
<feature type="transmembrane region" description="Helical" evidence="1">
    <location>
        <begin position="164"/>
        <end position="184"/>
    </location>
</feature>
<keyword evidence="3" id="KW-1185">Reference proteome</keyword>
<evidence type="ECO:0000313" key="2">
    <source>
        <dbReference type="EMBL" id="TDG67967.1"/>
    </source>
</evidence>
<keyword evidence="1" id="KW-0812">Transmembrane</keyword>
<reference evidence="2 3" key="1">
    <citation type="journal article" date="2019" name="Appl. Microbiol. Biotechnol.">
        <title>Uncovering carbohydrate metabolism through a genotype-phenotype association study of 56 lactic acid bacteria genomes.</title>
        <authorList>
            <person name="Buron-Moles G."/>
            <person name="Chailyan A."/>
            <person name="Dolejs I."/>
            <person name="Forster J."/>
            <person name="Miks M.H."/>
        </authorList>
    </citation>
    <scope>NUCLEOTIDE SEQUENCE [LARGE SCALE GENOMIC DNA]</scope>
    <source>
        <strain evidence="2 3">ATCC 700006</strain>
    </source>
</reference>
<protein>
    <recommendedName>
        <fullName evidence="4">Cadmium resistance transporter</fullName>
    </recommendedName>
</protein>
<sequence length="188" mass="21083">MDLGLLTLLFFGVNIDFFILLLVLLQRYHFTSVWLGYSLGVLSSWIIGALLGQTLQLLIPTWFIGLLGLIPIWMGFHDTDSTDKDFKYKSGSLAVFSLYLSACGADNLAVYVPILSTMSLLATVLTAGYFMLLVFLSLIIADRFDKIKVVDHFLQKYGSLTTRIIYIMIGVFVIIESGLIRVIIHSIF</sequence>
<feature type="transmembrane region" description="Helical" evidence="1">
    <location>
        <begin position="120"/>
        <end position="144"/>
    </location>
</feature>
<evidence type="ECO:0008006" key="4">
    <source>
        <dbReference type="Google" id="ProtNLM"/>
    </source>
</evidence>
<dbReference type="Pfam" id="PF03596">
    <property type="entry name" value="Cad"/>
    <property type="match status" value="1"/>
</dbReference>
<evidence type="ECO:0000313" key="3">
    <source>
        <dbReference type="Proteomes" id="UP000295681"/>
    </source>
</evidence>
<feature type="transmembrane region" description="Helical" evidence="1">
    <location>
        <begin position="32"/>
        <end position="51"/>
    </location>
</feature>
<gene>
    <name evidence="2" type="ORF">C5L23_000273</name>
</gene>
<comment type="caution">
    <text evidence="2">The sequence shown here is derived from an EMBL/GenBank/DDBJ whole genome shotgun (WGS) entry which is preliminary data.</text>
</comment>
<feature type="transmembrane region" description="Helical" evidence="1">
    <location>
        <begin position="6"/>
        <end position="25"/>
    </location>
</feature>